<comment type="caution">
    <text evidence="2">The sequence shown here is derived from an EMBL/GenBank/DDBJ whole genome shotgun (WGS) entry which is preliminary data.</text>
</comment>
<gene>
    <name evidence="2" type="ORF">V7S43_013607</name>
</gene>
<sequence length="234" mass="26499">MPRLDKELNGGASDAEPATHRVTRHKAQRAGRSDGTGQPAVADNQDAVMNYEACGQPYRMSLQVRAEDQLNGLEPQYSRDQRTMHRPVSRRFQDEMNMAQAWQDERYEVESPVYRRTLANASSRTPEEDREQENTDSSRDPSTDNGESSGNSQEAQQWSDTEGTNRPLSTETNDESQREIPCRVSWCEHAGKRYGLCWAHGGVKKCCHRNCPKIALDTSEFCSIHEREVSASTF</sequence>
<evidence type="ECO:0000313" key="2">
    <source>
        <dbReference type="EMBL" id="KAL3661404.1"/>
    </source>
</evidence>
<feature type="region of interest" description="Disordered" evidence="1">
    <location>
        <begin position="113"/>
        <end position="176"/>
    </location>
</feature>
<reference evidence="2 3" key="1">
    <citation type="submission" date="2024-09" db="EMBL/GenBank/DDBJ databases">
        <title>Genome sequencing and assembly of Phytophthora oleae, isolate VK10A, causative agent of rot of olive drupes.</title>
        <authorList>
            <person name="Conti Taguali S."/>
            <person name="Riolo M."/>
            <person name="La Spada F."/>
            <person name="Cacciola S.O."/>
            <person name="Dionisio G."/>
        </authorList>
    </citation>
    <scope>NUCLEOTIDE SEQUENCE [LARGE SCALE GENOMIC DNA]</scope>
    <source>
        <strain evidence="2 3">VK10A</strain>
    </source>
</reference>
<keyword evidence="3" id="KW-1185">Reference proteome</keyword>
<name>A0ABD3F7D1_9STRA</name>
<protein>
    <recommendedName>
        <fullName evidence="4">C3H1-type domain-containing protein</fullName>
    </recommendedName>
</protein>
<evidence type="ECO:0000313" key="3">
    <source>
        <dbReference type="Proteomes" id="UP001632037"/>
    </source>
</evidence>
<organism evidence="2 3">
    <name type="scientific">Phytophthora oleae</name>
    <dbReference type="NCBI Taxonomy" id="2107226"/>
    <lineage>
        <taxon>Eukaryota</taxon>
        <taxon>Sar</taxon>
        <taxon>Stramenopiles</taxon>
        <taxon>Oomycota</taxon>
        <taxon>Peronosporomycetes</taxon>
        <taxon>Peronosporales</taxon>
        <taxon>Peronosporaceae</taxon>
        <taxon>Phytophthora</taxon>
    </lineage>
</organism>
<feature type="compositionally biased region" description="Basic and acidic residues" evidence="1">
    <location>
        <begin position="132"/>
        <end position="142"/>
    </location>
</feature>
<feature type="compositionally biased region" description="Polar residues" evidence="1">
    <location>
        <begin position="143"/>
        <end position="171"/>
    </location>
</feature>
<feature type="region of interest" description="Disordered" evidence="1">
    <location>
        <begin position="1"/>
        <end position="44"/>
    </location>
</feature>
<evidence type="ECO:0000256" key="1">
    <source>
        <dbReference type="SAM" id="MobiDB-lite"/>
    </source>
</evidence>
<proteinExistence type="predicted"/>
<evidence type="ECO:0008006" key="4">
    <source>
        <dbReference type="Google" id="ProtNLM"/>
    </source>
</evidence>
<accession>A0ABD3F7D1</accession>
<dbReference type="AlphaFoldDB" id="A0ABD3F7D1"/>
<dbReference type="Proteomes" id="UP001632037">
    <property type="component" value="Unassembled WGS sequence"/>
</dbReference>
<dbReference type="EMBL" id="JBIMZQ010000036">
    <property type="protein sequence ID" value="KAL3661404.1"/>
    <property type="molecule type" value="Genomic_DNA"/>
</dbReference>